<dbReference type="RefSeq" id="WP_376769486.1">
    <property type="nucleotide sequence ID" value="NZ_WHNY01000031.1"/>
</dbReference>
<protein>
    <submittedName>
        <fullName evidence="1">Sporulation histidine kinase inhibitor Sda</fullName>
    </submittedName>
</protein>
<dbReference type="GO" id="GO:0004860">
    <property type="term" value="F:protein kinase inhibitor activity"/>
    <property type="evidence" value="ECO:0007669"/>
    <property type="project" value="UniProtKB-KW"/>
</dbReference>
<name>A0ABX1X8L3_9BACL</name>
<dbReference type="InterPro" id="IPR015064">
    <property type="entry name" value="Sda"/>
</dbReference>
<dbReference type="Pfam" id="PF08970">
    <property type="entry name" value="Sda"/>
    <property type="match status" value="1"/>
</dbReference>
<comment type="caution">
    <text evidence="1">The sequence shown here is derived from an EMBL/GenBank/DDBJ whole genome shotgun (WGS) entry which is preliminary data.</text>
</comment>
<dbReference type="Proteomes" id="UP000653578">
    <property type="component" value="Unassembled WGS sequence"/>
</dbReference>
<keyword evidence="2" id="KW-1185">Reference proteome</keyword>
<dbReference type="SUPFAM" id="SSF100985">
    <property type="entry name" value="Sporulation inhibitor Sda"/>
    <property type="match status" value="1"/>
</dbReference>
<proteinExistence type="predicted"/>
<dbReference type="EMBL" id="WHNY01000031">
    <property type="protein sequence ID" value="NOU64373.1"/>
    <property type="molecule type" value="Genomic_DNA"/>
</dbReference>
<evidence type="ECO:0000313" key="1">
    <source>
        <dbReference type="EMBL" id="NOU64373.1"/>
    </source>
</evidence>
<accession>A0ABX1X8L3</accession>
<evidence type="ECO:0000313" key="2">
    <source>
        <dbReference type="Proteomes" id="UP000653578"/>
    </source>
</evidence>
<gene>
    <name evidence="1" type="ORF">GC096_10070</name>
</gene>
<keyword evidence="1" id="KW-0649">Protein kinase inhibitor</keyword>
<sequence>MRSLQDDKLLIVLNNATTLKLDTEFIEIIIRIPIIRKCSEKS</sequence>
<reference evidence="1 2" key="1">
    <citation type="submission" date="2019-10" db="EMBL/GenBank/DDBJ databases">
        <title>Description of Paenibacillus humi sp. nov.</title>
        <authorList>
            <person name="Carlier A."/>
            <person name="Qi S."/>
        </authorList>
    </citation>
    <scope>NUCLEOTIDE SEQUENCE [LARGE SCALE GENOMIC DNA]</scope>
    <source>
        <strain evidence="1 2">LMG 31461</strain>
    </source>
</reference>
<organism evidence="1 2">
    <name type="scientific">Paenibacillus plantarum</name>
    <dbReference type="NCBI Taxonomy" id="2654975"/>
    <lineage>
        <taxon>Bacteria</taxon>
        <taxon>Bacillati</taxon>
        <taxon>Bacillota</taxon>
        <taxon>Bacilli</taxon>
        <taxon>Bacillales</taxon>
        <taxon>Paenibacillaceae</taxon>
        <taxon>Paenibacillus</taxon>
    </lineage>
</organism>
<dbReference type="InterPro" id="IPR036916">
    <property type="entry name" value="Sda_sf"/>
</dbReference>